<dbReference type="RefSeq" id="WP_197310924.1">
    <property type="nucleotide sequence ID" value="NZ_JADZLT010000049.1"/>
</dbReference>
<gene>
    <name evidence="3" type="ORF">I5731_08490</name>
</gene>
<evidence type="ECO:0008006" key="5">
    <source>
        <dbReference type="Google" id="ProtNLM"/>
    </source>
</evidence>
<protein>
    <recommendedName>
        <fullName evidence="5">General secretion pathway protein J</fullName>
    </recommendedName>
</protein>
<dbReference type="AlphaFoldDB" id="A0A931I240"/>
<keyword evidence="2" id="KW-0812">Transmembrane</keyword>
<dbReference type="Proteomes" id="UP000631694">
    <property type="component" value="Unassembled WGS sequence"/>
</dbReference>
<name>A0A931I240_9HYPH</name>
<feature type="compositionally biased region" description="Pro residues" evidence="1">
    <location>
        <begin position="259"/>
        <end position="268"/>
    </location>
</feature>
<keyword evidence="4" id="KW-1185">Reference proteome</keyword>
<accession>A0A931I240</accession>
<organism evidence="3 4">
    <name type="scientific">Methylobrevis albus</name>
    <dbReference type="NCBI Taxonomy" id="2793297"/>
    <lineage>
        <taxon>Bacteria</taxon>
        <taxon>Pseudomonadati</taxon>
        <taxon>Pseudomonadota</taxon>
        <taxon>Alphaproteobacteria</taxon>
        <taxon>Hyphomicrobiales</taxon>
        <taxon>Pleomorphomonadaceae</taxon>
        <taxon>Methylobrevis</taxon>
    </lineage>
</organism>
<evidence type="ECO:0000256" key="2">
    <source>
        <dbReference type="SAM" id="Phobius"/>
    </source>
</evidence>
<feature type="region of interest" description="Disordered" evidence="1">
    <location>
        <begin position="238"/>
        <end position="268"/>
    </location>
</feature>
<keyword evidence="2" id="KW-0472">Membrane</keyword>
<evidence type="ECO:0000313" key="3">
    <source>
        <dbReference type="EMBL" id="MBH0237856.1"/>
    </source>
</evidence>
<sequence length="268" mass="27817">MNRRRPAPLAMRRRRDRRGGYLLVEAIATLAIGAMILAGLASLSGLLLRAGDRAASRAGVVEVVGRTVAALRRDIAPAARLRWASPSGAEANAGLGDFIFTGTSSRLILARDVTGPDGLAAAVVTIFEVDRRDPRRRLLVAEAPLPREATGPRGLTLGPVREAYAGPLDLRFGYEGRGPDGVPVLRESWTDPASMPAVVVIDILDAAGAPAYPPVRIPLRITAEAACIDITKPGCSLAPAGSGANPAAGEPAQAEPAERPPGAPREGG</sequence>
<evidence type="ECO:0000313" key="4">
    <source>
        <dbReference type="Proteomes" id="UP000631694"/>
    </source>
</evidence>
<keyword evidence="2" id="KW-1133">Transmembrane helix</keyword>
<evidence type="ECO:0000256" key="1">
    <source>
        <dbReference type="SAM" id="MobiDB-lite"/>
    </source>
</evidence>
<feature type="transmembrane region" description="Helical" evidence="2">
    <location>
        <begin position="21"/>
        <end position="48"/>
    </location>
</feature>
<reference evidence="3" key="1">
    <citation type="submission" date="2020-12" db="EMBL/GenBank/DDBJ databases">
        <title>Methylobrevis albus sp. nov., isolated from fresh water lack sediment.</title>
        <authorList>
            <person name="Zou Q."/>
        </authorList>
    </citation>
    <scope>NUCLEOTIDE SEQUENCE</scope>
    <source>
        <strain evidence="3">L22</strain>
    </source>
</reference>
<feature type="compositionally biased region" description="Low complexity" evidence="1">
    <location>
        <begin position="238"/>
        <end position="255"/>
    </location>
</feature>
<dbReference type="EMBL" id="JADZLT010000049">
    <property type="protein sequence ID" value="MBH0237856.1"/>
    <property type="molecule type" value="Genomic_DNA"/>
</dbReference>
<comment type="caution">
    <text evidence="3">The sequence shown here is derived from an EMBL/GenBank/DDBJ whole genome shotgun (WGS) entry which is preliminary data.</text>
</comment>
<proteinExistence type="predicted"/>